<dbReference type="AlphaFoldDB" id="A0A937A747"/>
<dbReference type="EMBL" id="JAERQG010000001">
    <property type="protein sequence ID" value="MBL0764947.1"/>
    <property type="molecule type" value="Genomic_DNA"/>
</dbReference>
<keyword evidence="1" id="KW-0812">Transmembrane</keyword>
<dbReference type="RefSeq" id="WP_201918995.1">
    <property type="nucleotide sequence ID" value="NZ_JAERQG010000001.1"/>
</dbReference>
<protein>
    <submittedName>
        <fullName evidence="2">Uncharacterized protein</fullName>
    </submittedName>
</protein>
<feature type="transmembrane region" description="Helical" evidence="1">
    <location>
        <begin position="74"/>
        <end position="96"/>
    </location>
</feature>
<proteinExistence type="predicted"/>
<sequence>MIDYDQYESLFGLIWSSIILFGYLIAPFLCLLGIIGFILRNVIGFVLALTFPYFIISNMLINTGYELLIDIEDFAQLIFAGLIMIPINIPSTYKLFNNKLTAINLLKLNFITLAIGVCLNLTLQLIISSYLN</sequence>
<evidence type="ECO:0000313" key="3">
    <source>
        <dbReference type="Proteomes" id="UP000642920"/>
    </source>
</evidence>
<comment type="caution">
    <text evidence="2">The sequence shown here is derived from an EMBL/GenBank/DDBJ whole genome shotgun (WGS) entry which is preliminary data.</text>
</comment>
<keyword evidence="1" id="KW-0472">Membrane</keyword>
<feature type="transmembrane region" description="Helical" evidence="1">
    <location>
        <begin position="42"/>
        <end position="62"/>
    </location>
</feature>
<gene>
    <name evidence="2" type="ORF">JKP34_06770</name>
</gene>
<keyword evidence="1" id="KW-1133">Transmembrane helix</keyword>
<dbReference type="Proteomes" id="UP000642920">
    <property type="component" value="Unassembled WGS sequence"/>
</dbReference>
<accession>A0A937A747</accession>
<feature type="transmembrane region" description="Helical" evidence="1">
    <location>
        <begin position="108"/>
        <end position="131"/>
    </location>
</feature>
<reference evidence="2" key="1">
    <citation type="submission" date="2021-01" db="EMBL/GenBank/DDBJ databases">
        <title>Marivirga sp. nov., isolated from intertidal surface sediments.</title>
        <authorList>
            <person name="Zhang M."/>
        </authorList>
    </citation>
    <scope>NUCLEOTIDE SEQUENCE</scope>
    <source>
        <strain evidence="2">SM1354</strain>
    </source>
</reference>
<organism evidence="2 3">
    <name type="scientific">Marivirga atlantica</name>
    <dbReference type="NCBI Taxonomy" id="1548457"/>
    <lineage>
        <taxon>Bacteria</taxon>
        <taxon>Pseudomonadati</taxon>
        <taxon>Bacteroidota</taxon>
        <taxon>Cytophagia</taxon>
        <taxon>Cytophagales</taxon>
        <taxon>Marivirgaceae</taxon>
        <taxon>Marivirga</taxon>
    </lineage>
</organism>
<feature type="transmembrane region" description="Helical" evidence="1">
    <location>
        <begin position="12"/>
        <end position="35"/>
    </location>
</feature>
<evidence type="ECO:0000256" key="1">
    <source>
        <dbReference type="SAM" id="Phobius"/>
    </source>
</evidence>
<keyword evidence="3" id="KW-1185">Reference proteome</keyword>
<evidence type="ECO:0000313" key="2">
    <source>
        <dbReference type="EMBL" id="MBL0764947.1"/>
    </source>
</evidence>
<name>A0A937A747_9BACT</name>